<protein>
    <submittedName>
        <fullName evidence="2">Uncharacterized protein</fullName>
    </submittedName>
</protein>
<evidence type="ECO:0000313" key="2">
    <source>
        <dbReference type="EMBL" id="MDR6288805.1"/>
    </source>
</evidence>
<sequence length="342" mass="37127">MAYRQYTSCVQPINFVGATVVGYTYLLGILGLIAAAFIAAYAVPGGSSLIYTLPILIALFIALIIFLLWWLYDRLICLGGVVCAIGLVEGHNHPPDLTKAGDDDYTINIFLAGGPTDIARPKQEFWDGPLGDLVAEQPAILQIGLHYGQNGSDLNHMKMLHCEFEGSGIRNMLIWANLTLAILIAALVLLLAAGPIGYIIATILWILAALLGLGEIASYFNPLDVGSPSDVDHNKGEINRGDLVIVKGDWIYDSLHVGWNEMHAVHDCQVILRGLNFEDPWPADIGMGLGLDTPDRVKAAVKFWCDMLNNATIAQTNGNRDDPAQNWVVHPAIDGCSKVFIP</sequence>
<feature type="transmembrane region" description="Helical" evidence="1">
    <location>
        <begin position="49"/>
        <end position="72"/>
    </location>
</feature>
<dbReference type="Proteomes" id="UP001262410">
    <property type="component" value="Unassembled WGS sequence"/>
</dbReference>
<gene>
    <name evidence="2" type="ORF">E9232_001312</name>
</gene>
<feature type="transmembrane region" description="Helical" evidence="1">
    <location>
        <begin position="173"/>
        <end position="192"/>
    </location>
</feature>
<comment type="caution">
    <text evidence="2">The sequence shown here is derived from an EMBL/GenBank/DDBJ whole genome shotgun (WGS) entry which is preliminary data.</text>
</comment>
<keyword evidence="1" id="KW-1133">Transmembrane helix</keyword>
<dbReference type="RefSeq" id="WP_309792831.1">
    <property type="nucleotide sequence ID" value="NZ_JAVDPW010000002.1"/>
</dbReference>
<keyword evidence="3" id="KW-1185">Reference proteome</keyword>
<organism evidence="2 3">
    <name type="scientific">Inquilinus ginsengisoli</name>
    <dbReference type="NCBI Taxonomy" id="363840"/>
    <lineage>
        <taxon>Bacteria</taxon>
        <taxon>Pseudomonadati</taxon>
        <taxon>Pseudomonadota</taxon>
        <taxon>Alphaproteobacteria</taxon>
        <taxon>Rhodospirillales</taxon>
        <taxon>Rhodospirillaceae</taxon>
        <taxon>Inquilinus</taxon>
    </lineage>
</organism>
<reference evidence="2 3" key="1">
    <citation type="submission" date="2023-07" db="EMBL/GenBank/DDBJ databases">
        <title>Sorghum-associated microbial communities from plants grown in Nebraska, USA.</title>
        <authorList>
            <person name="Schachtman D."/>
        </authorList>
    </citation>
    <scope>NUCLEOTIDE SEQUENCE [LARGE SCALE GENOMIC DNA]</scope>
    <source>
        <strain evidence="2 3">584</strain>
    </source>
</reference>
<feature type="transmembrane region" description="Helical" evidence="1">
    <location>
        <begin position="198"/>
        <end position="220"/>
    </location>
</feature>
<name>A0ABU1JJL4_9PROT</name>
<proteinExistence type="predicted"/>
<keyword evidence="1" id="KW-0812">Transmembrane</keyword>
<feature type="transmembrane region" description="Helical" evidence="1">
    <location>
        <begin position="20"/>
        <end position="43"/>
    </location>
</feature>
<accession>A0ABU1JJL4</accession>
<keyword evidence="1" id="KW-0472">Membrane</keyword>
<dbReference type="EMBL" id="JAVDPW010000002">
    <property type="protein sequence ID" value="MDR6288805.1"/>
    <property type="molecule type" value="Genomic_DNA"/>
</dbReference>
<evidence type="ECO:0000256" key="1">
    <source>
        <dbReference type="SAM" id="Phobius"/>
    </source>
</evidence>
<evidence type="ECO:0000313" key="3">
    <source>
        <dbReference type="Proteomes" id="UP001262410"/>
    </source>
</evidence>